<feature type="binding site" evidence="3">
    <location>
        <position position="96"/>
    </location>
    <ligand>
        <name>Cu cation</name>
        <dbReference type="ChEBI" id="CHEBI:23378"/>
    </ligand>
</feature>
<dbReference type="InterPro" id="IPR036249">
    <property type="entry name" value="Thioredoxin-like_sf"/>
</dbReference>
<keyword evidence="4" id="KW-1015">Disulfide bond</keyword>
<dbReference type="EMBL" id="JAHQXE010000002">
    <property type="protein sequence ID" value="MBV0901374.1"/>
    <property type="molecule type" value="Genomic_DNA"/>
</dbReference>
<dbReference type="PROSITE" id="PS51257">
    <property type="entry name" value="PROKAR_LIPOPROTEIN"/>
    <property type="match status" value="1"/>
</dbReference>
<dbReference type="PROSITE" id="PS51318">
    <property type="entry name" value="TAT"/>
    <property type="match status" value="1"/>
</dbReference>
<dbReference type="GO" id="GO:0046872">
    <property type="term" value="F:metal ion binding"/>
    <property type="evidence" value="ECO:0007669"/>
    <property type="project" value="UniProtKB-KW"/>
</dbReference>
<evidence type="ECO:0000256" key="2">
    <source>
        <dbReference type="ARBA" id="ARBA00023008"/>
    </source>
</evidence>
<keyword evidence="7" id="KW-1185">Reference proteome</keyword>
<comment type="similarity">
    <text evidence="1">Belongs to the SCO1/2 family.</text>
</comment>
<feature type="disulfide bond" description="Redox-active" evidence="4">
    <location>
        <begin position="96"/>
        <end position="100"/>
    </location>
</feature>
<dbReference type="InterPro" id="IPR013766">
    <property type="entry name" value="Thioredoxin_domain"/>
</dbReference>
<name>A0AA41KJZ2_9EURY</name>
<accession>A0AA41KJZ2</accession>
<dbReference type="InterPro" id="IPR006311">
    <property type="entry name" value="TAT_signal"/>
</dbReference>
<organism evidence="6 7">
    <name type="scientific">Haloarcula salina</name>
    <dbReference type="NCBI Taxonomy" id="1429914"/>
    <lineage>
        <taxon>Archaea</taxon>
        <taxon>Methanobacteriati</taxon>
        <taxon>Methanobacteriota</taxon>
        <taxon>Stenosarchaea group</taxon>
        <taxon>Halobacteria</taxon>
        <taxon>Halobacteriales</taxon>
        <taxon>Haloarculaceae</taxon>
        <taxon>Haloarcula</taxon>
    </lineage>
</organism>
<proteinExistence type="inferred from homology"/>
<feature type="binding site" evidence="3">
    <location>
        <position position="191"/>
    </location>
    <ligand>
        <name>Cu cation</name>
        <dbReference type="ChEBI" id="CHEBI:23378"/>
    </ligand>
</feature>
<protein>
    <submittedName>
        <fullName evidence="6">SCO family protein</fullName>
    </submittedName>
</protein>
<evidence type="ECO:0000256" key="1">
    <source>
        <dbReference type="ARBA" id="ARBA00010996"/>
    </source>
</evidence>
<feature type="binding site" evidence="3">
    <location>
        <position position="100"/>
    </location>
    <ligand>
        <name>Cu cation</name>
        <dbReference type="ChEBI" id="CHEBI:23378"/>
    </ligand>
</feature>
<evidence type="ECO:0000259" key="5">
    <source>
        <dbReference type="PROSITE" id="PS51352"/>
    </source>
</evidence>
<keyword evidence="3" id="KW-0479">Metal-binding</keyword>
<evidence type="ECO:0000256" key="3">
    <source>
        <dbReference type="PIRSR" id="PIRSR603782-1"/>
    </source>
</evidence>
<evidence type="ECO:0000313" key="6">
    <source>
        <dbReference type="EMBL" id="MBV0901374.1"/>
    </source>
</evidence>
<comment type="caution">
    <text evidence="6">The sequence shown here is derived from an EMBL/GenBank/DDBJ whole genome shotgun (WGS) entry which is preliminary data.</text>
</comment>
<feature type="domain" description="Thioredoxin" evidence="5">
    <location>
        <begin position="56"/>
        <end position="227"/>
    </location>
</feature>
<sequence length="228" mass="24360">MTHRPSQPTRRTVLRATGSAAAIGLAGCLGPSTPANVELPPPDNYEALQEADLPYPIYGEDLPEATVPDVLSDQPVSSSSLVGDSHLLLTFVYTRCNGICLTLASGLVHAQARAAEGGYTDDLSLAVITFDPATDTPETFTDWAADQGFDFDLGNCYLLRPTSPERARTVVEDTYGEAYEKNPDEGMPFLHMGLTLLVNDEGVVERAYAGSQPQPATIVDDVETLVDG</sequence>
<evidence type="ECO:0000256" key="4">
    <source>
        <dbReference type="PIRSR" id="PIRSR603782-2"/>
    </source>
</evidence>
<dbReference type="Proteomes" id="UP001166304">
    <property type="component" value="Unassembled WGS sequence"/>
</dbReference>
<dbReference type="RefSeq" id="WP_162412591.1">
    <property type="nucleotide sequence ID" value="NZ_JAHQXE010000002.1"/>
</dbReference>
<dbReference type="InterPro" id="IPR003782">
    <property type="entry name" value="SCO1/SenC"/>
</dbReference>
<dbReference type="Gene3D" id="3.40.30.10">
    <property type="entry name" value="Glutaredoxin"/>
    <property type="match status" value="1"/>
</dbReference>
<gene>
    <name evidence="6" type="ORF">KTS37_06180</name>
</gene>
<dbReference type="SUPFAM" id="SSF52833">
    <property type="entry name" value="Thioredoxin-like"/>
    <property type="match status" value="1"/>
</dbReference>
<dbReference type="AlphaFoldDB" id="A0AA41KJZ2"/>
<reference evidence="6" key="1">
    <citation type="submission" date="2021-06" db="EMBL/GenBank/DDBJ databases">
        <title>New haloarchaea isolates fom saline soil.</title>
        <authorList>
            <person name="Duran-Viseras A."/>
            <person name="Sanchez-Porro C.S."/>
            <person name="Ventosa A."/>
        </authorList>
    </citation>
    <scope>NUCLEOTIDE SEQUENCE</scope>
    <source>
        <strain evidence="6">JCM 18369</strain>
    </source>
</reference>
<dbReference type="Pfam" id="PF02630">
    <property type="entry name" value="SCO1-SenC"/>
    <property type="match status" value="1"/>
</dbReference>
<dbReference type="PROSITE" id="PS51352">
    <property type="entry name" value="THIOREDOXIN_2"/>
    <property type="match status" value="1"/>
</dbReference>
<evidence type="ECO:0000313" key="7">
    <source>
        <dbReference type="Proteomes" id="UP001166304"/>
    </source>
</evidence>
<keyword evidence="2 3" id="KW-0186">Copper</keyword>